<dbReference type="CDD" id="cd18787">
    <property type="entry name" value="SF2_C_DEAD"/>
    <property type="match status" value="1"/>
</dbReference>
<reference evidence="7" key="1">
    <citation type="journal article" date="2021" name="Front. Plant Sci.">
        <title>Chromosome-Scale Genome Assembly for Chinese Sour Jujube and Insights Into Its Genome Evolution and Domestication Signature.</title>
        <authorList>
            <person name="Shen L.-Y."/>
            <person name="Luo H."/>
            <person name="Wang X.-L."/>
            <person name="Wang X.-M."/>
            <person name="Qiu X.-J."/>
            <person name="Liu H."/>
            <person name="Zhou S.-S."/>
            <person name="Jia K.-H."/>
            <person name="Nie S."/>
            <person name="Bao Y.-T."/>
            <person name="Zhang R.-G."/>
            <person name="Yun Q.-Z."/>
            <person name="Chai Y.-H."/>
            <person name="Lu J.-Y."/>
            <person name="Li Y."/>
            <person name="Zhao S.-W."/>
            <person name="Mao J.-F."/>
            <person name="Jia S.-G."/>
            <person name="Mao Y.-M."/>
        </authorList>
    </citation>
    <scope>NUCLEOTIDE SEQUENCE</scope>
    <source>
        <strain evidence="7">AT0</strain>
        <tissue evidence="7">Leaf</tissue>
    </source>
</reference>
<dbReference type="GO" id="GO:0005524">
    <property type="term" value="F:ATP binding"/>
    <property type="evidence" value="ECO:0007669"/>
    <property type="project" value="UniProtKB-UniRule"/>
</dbReference>
<dbReference type="InterPro" id="IPR001650">
    <property type="entry name" value="Helicase_C-like"/>
</dbReference>
<dbReference type="Proteomes" id="UP000813462">
    <property type="component" value="Unassembled WGS sequence"/>
</dbReference>
<protein>
    <recommendedName>
        <fullName evidence="5">ATP-dependent RNA helicase</fullName>
        <ecNumber evidence="5">3.6.4.13</ecNumber>
    </recommendedName>
</protein>
<keyword evidence="3 5" id="KW-0067">ATP-binding</keyword>
<keyword evidence="1 5" id="KW-0547">Nucleotide-binding</keyword>
<evidence type="ECO:0000256" key="1">
    <source>
        <dbReference type="ARBA" id="ARBA00022741"/>
    </source>
</evidence>
<dbReference type="InterPro" id="IPR027417">
    <property type="entry name" value="P-loop_NTPase"/>
</dbReference>
<dbReference type="Pfam" id="PF00271">
    <property type="entry name" value="Helicase_C"/>
    <property type="match status" value="1"/>
</dbReference>
<keyword evidence="5" id="KW-0347">Helicase</keyword>
<sequence length="140" mass="15660">MLVRLKQRWIEVTDDTQVDELLKAVNQGFKSKSVDIGSDQCRTMVFANTVDAVEVVAKILLRAGIESYRYHKDCYLEEHAKTLDDFQEKGGILVCTDAASRGVDIPNISHVIQAFVVATSTVDFRHRIGRIGSVNTYANN</sequence>
<evidence type="ECO:0000313" key="8">
    <source>
        <dbReference type="Proteomes" id="UP000813462"/>
    </source>
</evidence>
<comment type="function">
    <text evidence="5">RNA helicase.</text>
</comment>
<comment type="similarity">
    <text evidence="5">Belongs to the DEAD box helicase family.</text>
</comment>
<evidence type="ECO:0000259" key="6">
    <source>
        <dbReference type="PROSITE" id="PS51194"/>
    </source>
</evidence>
<comment type="caution">
    <text evidence="7">The sequence shown here is derived from an EMBL/GenBank/DDBJ whole genome shotgun (WGS) entry which is preliminary data.</text>
</comment>
<accession>A0A978ULS3</accession>
<keyword evidence="4 5" id="KW-0694">RNA-binding</keyword>
<comment type="catalytic activity">
    <reaction evidence="5">
        <text>ATP + H2O = ADP + phosphate + H(+)</text>
        <dbReference type="Rhea" id="RHEA:13065"/>
        <dbReference type="ChEBI" id="CHEBI:15377"/>
        <dbReference type="ChEBI" id="CHEBI:15378"/>
        <dbReference type="ChEBI" id="CHEBI:30616"/>
        <dbReference type="ChEBI" id="CHEBI:43474"/>
        <dbReference type="ChEBI" id="CHEBI:456216"/>
        <dbReference type="EC" id="3.6.4.13"/>
    </reaction>
</comment>
<evidence type="ECO:0000256" key="2">
    <source>
        <dbReference type="ARBA" id="ARBA00022801"/>
    </source>
</evidence>
<feature type="domain" description="Helicase C-terminal" evidence="6">
    <location>
        <begin position="17"/>
        <end position="140"/>
    </location>
</feature>
<comment type="domain">
    <text evidence="5">The Q motif is unique to and characteristic of the DEAD box family of RNA helicases and controls ATP binding and hydrolysis.</text>
</comment>
<name>A0A978ULS3_ZIZJJ</name>
<proteinExistence type="inferred from homology"/>
<dbReference type="EC" id="3.6.4.13" evidence="5"/>
<dbReference type="PROSITE" id="PS51194">
    <property type="entry name" value="HELICASE_CTER"/>
    <property type="match status" value="1"/>
</dbReference>
<dbReference type="SMART" id="SM00490">
    <property type="entry name" value="HELICc"/>
    <property type="match status" value="1"/>
</dbReference>
<evidence type="ECO:0000256" key="5">
    <source>
        <dbReference type="RuleBase" id="RU365068"/>
    </source>
</evidence>
<dbReference type="PANTHER" id="PTHR24031">
    <property type="entry name" value="RNA HELICASE"/>
    <property type="match status" value="1"/>
</dbReference>
<dbReference type="Gene3D" id="3.40.50.300">
    <property type="entry name" value="P-loop containing nucleotide triphosphate hydrolases"/>
    <property type="match status" value="1"/>
</dbReference>
<organism evidence="7 8">
    <name type="scientific">Ziziphus jujuba var. spinosa</name>
    <dbReference type="NCBI Taxonomy" id="714518"/>
    <lineage>
        <taxon>Eukaryota</taxon>
        <taxon>Viridiplantae</taxon>
        <taxon>Streptophyta</taxon>
        <taxon>Embryophyta</taxon>
        <taxon>Tracheophyta</taxon>
        <taxon>Spermatophyta</taxon>
        <taxon>Magnoliopsida</taxon>
        <taxon>eudicotyledons</taxon>
        <taxon>Gunneridae</taxon>
        <taxon>Pentapetalae</taxon>
        <taxon>rosids</taxon>
        <taxon>fabids</taxon>
        <taxon>Rosales</taxon>
        <taxon>Rhamnaceae</taxon>
        <taxon>Paliureae</taxon>
        <taxon>Ziziphus</taxon>
    </lineage>
</organism>
<dbReference type="GO" id="GO:0003723">
    <property type="term" value="F:RNA binding"/>
    <property type="evidence" value="ECO:0007669"/>
    <property type="project" value="UniProtKB-UniRule"/>
</dbReference>
<evidence type="ECO:0000256" key="3">
    <source>
        <dbReference type="ARBA" id="ARBA00022840"/>
    </source>
</evidence>
<keyword evidence="2 5" id="KW-0378">Hydrolase</keyword>
<dbReference type="GO" id="GO:0016787">
    <property type="term" value="F:hydrolase activity"/>
    <property type="evidence" value="ECO:0007669"/>
    <property type="project" value="UniProtKB-KW"/>
</dbReference>
<dbReference type="SUPFAM" id="SSF52540">
    <property type="entry name" value="P-loop containing nucleoside triphosphate hydrolases"/>
    <property type="match status" value="1"/>
</dbReference>
<dbReference type="EMBL" id="JAEACU010000010">
    <property type="protein sequence ID" value="KAH7515775.1"/>
    <property type="molecule type" value="Genomic_DNA"/>
</dbReference>
<evidence type="ECO:0000256" key="4">
    <source>
        <dbReference type="ARBA" id="ARBA00022884"/>
    </source>
</evidence>
<dbReference type="GO" id="GO:0003724">
    <property type="term" value="F:RNA helicase activity"/>
    <property type="evidence" value="ECO:0007669"/>
    <property type="project" value="UniProtKB-EC"/>
</dbReference>
<dbReference type="AlphaFoldDB" id="A0A978ULS3"/>
<gene>
    <name evidence="7" type="ORF">FEM48_Zijuj10G0062100</name>
</gene>
<evidence type="ECO:0000313" key="7">
    <source>
        <dbReference type="EMBL" id="KAH7515775.1"/>
    </source>
</evidence>